<dbReference type="Gene3D" id="3.30.2140.20">
    <property type="match status" value="1"/>
</dbReference>
<evidence type="ECO:0000313" key="3">
    <source>
        <dbReference type="EMBL" id="CAG8381812.1"/>
    </source>
</evidence>
<accession>A0A9W4JC48</accession>
<dbReference type="SUPFAM" id="SSF54001">
    <property type="entry name" value="Cysteine proteinases"/>
    <property type="match status" value="1"/>
</dbReference>
<dbReference type="Pfam" id="PF00797">
    <property type="entry name" value="Acetyltransf_2"/>
    <property type="match status" value="1"/>
</dbReference>
<name>A0A9W4JC48_9EURO</name>
<dbReference type="Proteomes" id="UP001152592">
    <property type="component" value="Unassembled WGS sequence"/>
</dbReference>
<organism evidence="3 4">
    <name type="scientific">Penicillium salamii</name>
    <dbReference type="NCBI Taxonomy" id="1612424"/>
    <lineage>
        <taxon>Eukaryota</taxon>
        <taxon>Fungi</taxon>
        <taxon>Dikarya</taxon>
        <taxon>Ascomycota</taxon>
        <taxon>Pezizomycotina</taxon>
        <taxon>Eurotiomycetes</taxon>
        <taxon>Eurotiomycetidae</taxon>
        <taxon>Eurotiales</taxon>
        <taxon>Aspergillaceae</taxon>
        <taxon>Penicillium</taxon>
    </lineage>
</organism>
<dbReference type="InterPro" id="IPR001447">
    <property type="entry name" value="Arylamine_N-AcTrfase"/>
</dbReference>
<dbReference type="PRINTS" id="PR01543">
    <property type="entry name" value="ANATRNSFRASE"/>
</dbReference>
<dbReference type="PANTHER" id="PTHR11786:SF0">
    <property type="entry name" value="ARYLAMINE N-ACETYLTRANSFERASE 4-RELATED"/>
    <property type="match status" value="1"/>
</dbReference>
<gene>
    <name evidence="3" type="ORF">PSALAMII_LOCUS5783</name>
</gene>
<dbReference type="GO" id="GO:0016407">
    <property type="term" value="F:acetyltransferase activity"/>
    <property type="evidence" value="ECO:0007669"/>
    <property type="project" value="InterPro"/>
</dbReference>
<proteinExistence type="inferred from homology"/>
<keyword evidence="2" id="KW-0012">Acyltransferase</keyword>
<dbReference type="InterPro" id="IPR053710">
    <property type="entry name" value="Arylamine_NAT_domain_sf"/>
</dbReference>
<keyword evidence="2" id="KW-0808">Transferase</keyword>
<dbReference type="EMBL" id="CAJVPD010000237">
    <property type="protein sequence ID" value="CAG8381812.1"/>
    <property type="molecule type" value="Genomic_DNA"/>
</dbReference>
<sequence>MTAHNSKLTADHVDQYFAHIQLPAQFQRNQNPSLDATLLSAIQASHLCRIPYENVALHYNQSPSISLDVLDIYQKFVEKGQGGYCMENNIFLYHVLRVLGFQVFLTGARLYRDASSATPGWSGWEHAVNIVTIEDGTKYLVDVGYGGDGPTVPLPLTADIVTPNIGTQELRLLYGSMPGLADNQRDLWTYQFRNGPDQPWKSGYAFFEIEFFQHDFEVMNFFTSQSKSCFLTSNLLVIRFLQNEKGVYGKMILDQEKLKENLGGKSVLISTFQNEEERVGALRDRFDIHLTDVEVRAIFGKSSALAI</sequence>
<evidence type="ECO:0000256" key="2">
    <source>
        <dbReference type="RuleBase" id="RU003452"/>
    </source>
</evidence>
<comment type="similarity">
    <text evidence="1 2">Belongs to the arylamine N-acetyltransferase family.</text>
</comment>
<evidence type="ECO:0000313" key="4">
    <source>
        <dbReference type="Proteomes" id="UP001152592"/>
    </source>
</evidence>
<dbReference type="AlphaFoldDB" id="A0A9W4JC48"/>
<dbReference type="OrthoDB" id="263283at2759"/>
<dbReference type="PANTHER" id="PTHR11786">
    <property type="entry name" value="N-HYDROXYARYLAMINE O-ACETYLTRANSFERASE"/>
    <property type="match status" value="1"/>
</dbReference>
<reference evidence="3" key="1">
    <citation type="submission" date="2021-07" db="EMBL/GenBank/DDBJ databases">
        <authorList>
            <person name="Branca A.L. A."/>
        </authorList>
    </citation>
    <scope>NUCLEOTIDE SEQUENCE</scope>
</reference>
<dbReference type="InterPro" id="IPR038765">
    <property type="entry name" value="Papain-like_cys_pep_sf"/>
</dbReference>
<evidence type="ECO:0000256" key="1">
    <source>
        <dbReference type="ARBA" id="ARBA00006547"/>
    </source>
</evidence>
<comment type="caution">
    <text evidence="3">The sequence shown here is derived from an EMBL/GenBank/DDBJ whole genome shotgun (WGS) entry which is preliminary data.</text>
</comment>
<protein>
    <recommendedName>
        <fullName evidence="5">Arylamine N-acetyltransferase</fullName>
    </recommendedName>
</protein>
<evidence type="ECO:0008006" key="5">
    <source>
        <dbReference type="Google" id="ProtNLM"/>
    </source>
</evidence>